<organism evidence="2 3">
    <name type="scientific">Fontimonas thermophila</name>
    <dbReference type="NCBI Taxonomy" id="1076937"/>
    <lineage>
        <taxon>Bacteria</taxon>
        <taxon>Pseudomonadati</taxon>
        <taxon>Pseudomonadota</taxon>
        <taxon>Gammaproteobacteria</taxon>
        <taxon>Nevskiales</taxon>
        <taxon>Nevskiaceae</taxon>
        <taxon>Fontimonas</taxon>
    </lineage>
</organism>
<dbReference type="AlphaFoldDB" id="A0A1I2J0H5"/>
<feature type="region of interest" description="Disordered" evidence="1">
    <location>
        <begin position="114"/>
        <end position="150"/>
    </location>
</feature>
<accession>A0A1I2J0H5</accession>
<gene>
    <name evidence="2" type="ORF">SAMN04488120_10547</name>
</gene>
<reference evidence="2 3" key="1">
    <citation type="submission" date="2016-10" db="EMBL/GenBank/DDBJ databases">
        <authorList>
            <person name="de Groot N.N."/>
        </authorList>
    </citation>
    <scope>NUCLEOTIDE SEQUENCE [LARGE SCALE GENOMIC DNA]</scope>
    <source>
        <strain evidence="2 3">DSM 23609</strain>
    </source>
</reference>
<keyword evidence="3" id="KW-1185">Reference proteome</keyword>
<dbReference type="EMBL" id="FOOC01000005">
    <property type="protein sequence ID" value="SFF47363.1"/>
    <property type="molecule type" value="Genomic_DNA"/>
</dbReference>
<protein>
    <submittedName>
        <fullName evidence="2">Uncharacterized protein</fullName>
    </submittedName>
</protein>
<dbReference type="RefSeq" id="WP_091533098.1">
    <property type="nucleotide sequence ID" value="NZ_FOOC01000005.1"/>
</dbReference>
<evidence type="ECO:0000313" key="3">
    <source>
        <dbReference type="Proteomes" id="UP000199771"/>
    </source>
</evidence>
<proteinExistence type="predicted"/>
<name>A0A1I2J0H5_9GAMM</name>
<evidence type="ECO:0000256" key="1">
    <source>
        <dbReference type="SAM" id="MobiDB-lite"/>
    </source>
</evidence>
<sequence>MNSQNPLDVTLPPGANASTLNTALAVGAVTGMFTGFLGGRLGGKGAGAAGAAESVAGAAESAASSGLLAAIGRAAVPAAAAAGVGVAAFVATDWLVRDGEFTRESLDNFRDWMRENTPRSAADPSQPLSVDGRPAQSPGVMPDARDVVKP</sequence>
<dbReference type="Proteomes" id="UP000199771">
    <property type="component" value="Unassembled WGS sequence"/>
</dbReference>
<evidence type="ECO:0000313" key="2">
    <source>
        <dbReference type="EMBL" id="SFF47363.1"/>
    </source>
</evidence>